<proteinExistence type="predicted"/>
<dbReference type="HOGENOM" id="CLU_3189739_0_0_9"/>
<name>F3UDV0_STRSA</name>
<reference evidence="1 2" key="1">
    <citation type="submission" date="2011-03" db="EMBL/GenBank/DDBJ databases">
        <authorList>
            <person name="Muzny D."/>
            <person name="Qin X."/>
            <person name="Deng J."/>
            <person name="Jiang H."/>
            <person name="Liu Y."/>
            <person name="Qu J."/>
            <person name="Song X.-Z."/>
            <person name="Zhang L."/>
            <person name="Thornton R."/>
            <person name="Coyle M."/>
            <person name="Francisco L."/>
            <person name="Jackson L."/>
            <person name="Javaid M."/>
            <person name="Korchina V."/>
            <person name="Kovar C."/>
            <person name="Mata R."/>
            <person name="Mathew T."/>
            <person name="Ngo R."/>
            <person name="Nguyen L."/>
            <person name="Nguyen N."/>
            <person name="Okwuonu G."/>
            <person name="Ongeri F."/>
            <person name="Pham C."/>
            <person name="Simmons D."/>
            <person name="Wilczek-Boney K."/>
            <person name="Hale W."/>
            <person name="Jakkamsetti A."/>
            <person name="Pham P."/>
            <person name="Ruth R."/>
            <person name="San Lucas F."/>
            <person name="Warren J."/>
            <person name="Zhang J."/>
            <person name="Zhao Z."/>
            <person name="Zhou C."/>
            <person name="Zhu D."/>
            <person name="Lee S."/>
            <person name="Bess C."/>
            <person name="Blankenburg K."/>
            <person name="Forbes L."/>
            <person name="Fu Q."/>
            <person name="Gubbala S."/>
            <person name="Hirani K."/>
            <person name="Jayaseelan J.C."/>
            <person name="Lara F."/>
            <person name="Munidasa M."/>
            <person name="Palculict T."/>
            <person name="Patil S."/>
            <person name="Pu L.-L."/>
            <person name="Saada N."/>
            <person name="Tang L."/>
            <person name="Weissenberger G."/>
            <person name="Zhu Y."/>
            <person name="Hemphill L."/>
            <person name="Shang Y."/>
            <person name="Youmans B."/>
            <person name="Ayvaz T."/>
            <person name="Ross M."/>
            <person name="Santibanez J."/>
            <person name="Aqrawi P."/>
            <person name="Gross S."/>
            <person name="Joshi V."/>
            <person name="Fowler G."/>
            <person name="Nazareth L."/>
            <person name="Reid J."/>
            <person name="Worley K."/>
            <person name="Petrosino J."/>
            <person name="Highlander S."/>
            <person name="Gibbs R."/>
        </authorList>
    </citation>
    <scope>NUCLEOTIDE SEQUENCE [LARGE SCALE GENOMIC DNA]</scope>
    <source>
        <strain evidence="1 2">SK1056</strain>
    </source>
</reference>
<dbReference type="EMBL" id="AFFL01000004">
    <property type="protein sequence ID" value="EGJ37926.1"/>
    <property type="molecule type" value="Genomic_DNA"/>
</dbReference>
<dbReference type="AlphaFoldDB" id="F3UDV0"/>
<dbReference type="PATRIC" id="fig|888820.3.peg.1669"/>
<comment type="caution">
    <text evidence="1">The sequence shown here is derived from an EMBL/GenBank/DDBJ whole genome shotgun (WGS) entry which is preliminary data.</text>
</comment>
<organism evidence="1 2">
    <name type="scientific">Streptococcus sanguinis SK1056</name>
    <dbReference type="NCBI Taxonomy" id="888820"/>
    <lineage>
        <taxon>Bacteria</taxon>
        <taxon>Bacillati</taxon>
        <taxon>Bacillota</taxon>
        <taxon>Bacilli</taxon>
        <taxon>Lactobacillales</taxon>
        <taxon>Streptococcaceae</taxon>
        <taxon>Streptococcus</taxon>
    </lineage>
</organism>
<evidence type="ECO:0000313" key="2">
    <source>
        <dbReference type="Proteomes" id="UP000004171"/>
    </source>
</evidence>
<sequence length="46" mass="5707">MSLFTRRQFQKNQIYNSSFEIKISHTRQYKFKNFWAELQDFDLSGK</sequence>
<evidence type="ECO:0000313" key="1">
    <source>
        <dbReference type="EMBL" id="EGJ37926.1"/>
    </source>
</evidence>
<protein>
    <submittedName>
        <fullName evidence="1">Uncharacterized protein</fullName>
    </submittedName>
</protein>
<gene>
    <name evidence="1" type="ORF">HMPREF9393_1708</name>
</gene>
<accession>F3UDV0</accession>
<dbReference type="Proteomes" id="UP000004171">
    <property type="component" value="Unassembled WGS sequence"/>
</dbReference>